<evidence type="ECO:0000313" key="2">
    <source>
        <dbReference type="EMBL" id="KRK93613.1"/>
    </source>
</evidence>
<evidence type="ECO:0000313" key="3">
    <source>
        <dbReference type="Proteomes" id="UP000051379"/>
    </source>
</evidence>
<keyword evidence="1" id="KW-0472">Membrane</keyword>
<organism evidence="2 3">
    <name type="scientific">Companilactobacillus futsaii JCM 17355</name>
    <dbReference type="NCBI Taxonomy" id="1423818"/>
    <lineage>
        <taxon>Bacteria</taxon>
        <taxon>Bacillati</taxon>
        <taxon>Bacillota</taxon>
        <taxon>Bacilli</taxon>
        <taxon>Lactobacillales</taxon>
        <taxon>Lactobacillaceae</taxon>
        <taxon>Companilactobacillus</taxon>
    </lineage>
</organism>
<comment type="caution">
    <text evidence="2">The sequence shown here is derived from an EMBL/GenBank/DDBJ whole genome shotgun (WGS) entry which is preliminary data.</text>
</comment>
<sequence>MKINVWGWVFIIGFLGALINFIFASSVIGVLRSGFMMVILILPALGSDWND</sequence>
<dbReference type="Proteomes" id="UP000051379">
    <property type="component" value="Unassembled WGS sequence"/>
</dbReference>
<evidence type="ECO:0000256" key="1">
    <source>
        <dbReference type="SAM" id="Phobius"/>
    </source>
</evidence>
<dbReference type="RefSeq" id="WP_157060443.1">
    <property type="nucleotide sequence ID" value="NZ_AZDO01000079.1"/>
</dbReference>
<accession>A0ABR5P5Z3</accession>
<dbReference type="EMBL" id="AZDO01000079">
    <property type="protein sequence ID" value="KRK93613.1"/>
    <property type="molecule type" value="Genomic_DNA"/>
</dbReference>
<keyword evidence="3" id="KW-1185">Reference proteome</keyword>
<keyword evidence="1" id="KW-0812">Transmembrane</keyword>
<feature type="transmembrane region" description="Helical" evidence="1">
    <location>
        <begin position="6"/>
        <end position="31"/>
    </location>
</feature>
<keyword evidence="1" id="KW-1133">Transmembrane helix</keyword>
<gene>
    <name evidence="2" type="ORF">FC88_GL000188</name>
</gene>
<reference evidence="2 3" key="1">
    <citation type="journal article" date="2015" name="Genome Announc.">
        <title>Expanding the biotechnology potential of lactobacilli through comparative genomics of 213 strains and associated genera.</title>
        <authorList>
            <person name="Sun Z."/>
            <person name="Harris H.M."/>
            <person name="McCann A."/>
            <person name="Guo C."/>
            <person name="Argimon S."/>
            <person name="Zhang W."/>
            <person name="Yang X."/>
            <person name="Jeffery I.B."/>
            <person name="Cooney J.C."/>
            <person name="Kagawa T.F."/>
            <person name="Liu W."/>
            <person name="Song Y."/>
            <person name="Salvetti E."/>
            <person name="Wrobel A."/>
            <person name="Rasinkangas P."/>
            <person name="Parkhill J."/>
            <person name="Rea M.C."/>
            <person name="O'Sullivan O."/>
            <person name="Ritari J."/>
            <person name="Douillard F.P."/>
            <person name="Paul Ross R."/>
            <person name="Yang R."/>
            <person name="Briner A.E."/>
            <person name="Felis G.E."/>
            <person name="de Vos W.M."/>
            <person name="Barrangou R."/>
            <person name="Klaenhammer T.R."/>
            <person name="Caufield P.W."/>
            <person name="Cui Y."/>
            <person name="Zhang H."/>
            <person name="O'Toole P.W."/>
        </authorList>
    </citation>
    <scope>NUCLEOTIDE SEQUENCE [LARGE SCALE GENOMIC DNA]</scope>
    <source>
        <strain evidence="2 3">JCM 17355</strain>
    </source>
</reference>
<proteinExistence type="predicted"/>
<protein>
    <submittedName>
        <fullName evidence="2">Uncharacterized protein</fullName>
    </submittedName>
</protein>
<name>A0ABR5P5Z3_9LACO</name>